<dbReference type="InterPro" id="IPR005828">
    <property type="entry name" value="MFS_sugar_transport-like"/>
</dbReference>
<dbReference type="GO" id="GO:0005886">
    <property type="term" value="C:plasma membrane"/>
    <property type="evidence" value="ECO:0007669"/>
    <property type="project" value="UniProtKB-SubCell"/>
</dbReference>
<feature type="transmembrane region" description="Helical" evidence="10">
    <location>
        <begin position="409"/>
        <end position="429"/>
    </location>
</feature>
<protein>
    <submittedName>
        <fullName evidence="12">Polyol transporter 4</fullName>
    </submittedName>
</protein>
<feature type="transmembrane region" description="Helical" evidence="10">
    <location>
        <begin position="161"/>
        <end position="184"/>
    </location>
</feature>
<dbReference type="PANTHER" id="PTHR48020:SF49">
    <property type="entry name" value="SUGAR TRANSPORTER"/>
    <property type="match status" value="1"/>
</dbReference>
<feature type="transmembrane region" description="Helical" evidence="10">
    <location>
        <begin position="104"/>
        <end position="126"/>
    </location>
</feature>
<organism evidence="12">
    <name type="scientific">Hirondellea gigas</name>
    <dbReference type="NCBI Taxonomy" id="1518452"/>
    <lineage>
        <taxon>Eukaryota</taxon>
        <taxon>Metazoa</taxon>
        <taxon>Ecdysozoa</taxon>
        <taxon>Arthropoda</taxon>
        <taxon>Crustacea</taxon>
        <taxon>Multicrustacea</taxon>
        <taxon>Malacostraca</taxon>
        <taxon>Eumalacostraca</taxon>
        <taxon>Peracarida</taxon>
        <taxon>Amphipoda</taxon>
        <taxon>Amphilochidea</taxon>
        <taxon>Lysianassida</taxon>
        <taxon>Lysianassidira</taxon>
        <taxon>Lysianassoidea</taxon>
        <taxon>Lysianassidae</taxon>
        <taxon>Hirondellea</taxon>
    </lineage>
</organism>
<keyword evidence="4" id="KW-1003">Cell membrane</keyword>
<sequence>MSAKELSSHVEEEGLLDQPSSIDDTNLRPALRFLYVLTALASLGAILLGYDVGVMSGAILFIEPEFNLTTFETEIIVSSLNLISLFGALFAGKFSDSFGRKKTIAIASVIFIAASVLMALANGFWMLLVGRLIAGLGVGAALVLPPIYIAEISPARFRGKLVTFSEICQNIGILLGYISGYSFANLPDNINWRVMLGLGVVPAIMMLLSLLIMPESPRWLVKEGRLEEAETTLRLTFYDDEVNDALASIEQALKEERILLADVGWMDLLRPTPAVKLMLIAGVGAAFFQQASGSEAAVYYTPKILAEAGIEGERNAIAGAIVVGAFKTTTLIIASLLLDKIGRRPMMITSTIVVMIALSLLGMSFMINAPPFAMIGGMCLYMIGFGIGLGPVGWLLIAEIFPLQLRGRAMAIGTAVNRLVSGTVALTFLSLSESISQAGAFFMYSGIAFCALIFSIVFIPETTNKTLEELIVEFQLAASTHDLSVIRKRKRIKNSSLSTLADESSESLVSNGEDEPNGI</sequence>
<dbReference type="GO" id="GO:0022857">
    <property type="term" value="F:transmembrane transporter activity"/>
    <property type="evidence" value="ECO:0007669"/>
    <property type="project" value="InterPro"/>
</dbReference>
<dbReference type="NCBIfam" id="TIGR00879">
    <property type="entry name" value="SP"/>
    <property type="match status" value="1"/>
</dbReference>
<feature type="domain" description="Major facilitator superfamily (MFS) profile" evidence="11">
    <location>
        <begin position="37"/>
        <end position="463"/>
    </location>
</feature>
<dbReference type="PROSITE" id="PS00216">
    <property type="entry name" value="SUGAR_TRANSPORT_1"/>
    <property type="match status" value="2"/>
</dbReference>
<dbReference type="InterPro" id="IPR036259">
    <property type="entry name" value="MFS_trans_sf"/>
</dbReference>
<keyword evidence="7 10" id="KW-1133">Transmembrane helix</keyword>
<comment type="subcellular location">
    <subcellularLocation>
        <location evidence="1">Cell membrane</location>
        <topology evidence="1">Multi-pass membrane protein</topology>
    </subcellularLocation>
</comment>
<dbReference type="InterPro" id="IPR003663">
    <property type="entry name" value="Sugar/inositol_transpt"/>
</dbReference>
<feature type="transmembrane region" description="Helical" evidence="10">
    <location>
        <begin position="74"/>
        <end position="92"/>
    </location>
</feature>
<dbReference type="InterPro" id="IPR005829">
    <property type="entry name" value="Sugar_transporter_CS"/>
</dbReference>
<feature type="transmembrane region" description="Helical" evidence="10">
    <location>
        <begin position="441"/>
        <end position="459"/>
    </location>
</feature>
<evidence type="ECO:0000256" key="7">
    <source>
        <dbReference type="ARBA" id="ARBA00022989"/>
    </source>
</evidence>
<dbReference type="AlphaFoldDB" id="A0A6A7G7L9"/>
<dbReference type="Gene3D" id="1.20.1250.20">
    <property type="entry name" value="MFS general substrate transporter like domains"/>
    <property type="match status" value="1"/>
</dbReference>
<feature type="transmembrane region" description="Helical" evidence="10">
    <location>
        <begin position="345"/>
        <end position="367"/>
    </location>
</feature>
<evidence type="ECO:0000256" key="3">
    <source>
        <dbReference type="ARBA" id="ARBA00022448"/>
    </source>
</evidence>
<evidence type="ECO:0000256" key="4">
    <source>
        <dbReference type="ARBA" id="ARBA00022475"/>
    </source>
</evidence>
<feature type="transmembrane region" description="Helical" evidence="10">
    <location>
        <begin position="132"/>
        <end position="149"/>
    </location>
</feature>
<dbReference type="Pfam" id="PF00083">
    <property type="entry name" value="Sugar_tr"/>
    <property type="match status" value="1"/>
</dbReference>
<dbReference type="EMBL" id="IACT01008065">
    <property type="protein sequence ID" value="LAC27177.1"/>
    <property type="molecule type" value="mRNA"/>
</dbReference>
<dbReference type="PROSITE" id="PS50850">
    <property type="entry name" value="MFS"/>
    <property type="match status" value="1"/>
</dbReference>
<reference evidence="12" key="1">
    <citation type="submission" date="2017-11" db="EMBL/GenBank/DDBJ databases">
        <title>The sensing device of the deep-sea amphipod.</title>
        <authorList>
            <person name="Kobayashi H."/>
            <person name="Nagahama T."/>
            <person name="Arai W."/>
            <person name="Sasagawa Y."/>
            <person name="Umeda M."/>
            <person name="Hayashi T."/>
            <person name="Nikaido I."/>
            <person name="Watanabe H."/>
            <person name="Oguri K."/>
            <person name="Kitazato H."/>
            <person name="Fujioka K."/>
            <person name="Kido Y."/>
            <person name="Takami H."/>
        </authorList>
    </citation>
    <scope>NUCLEOTIDE SEQUENCE</scope>
    <source>
        <tissue evidence="12">Whole body</tissue>
    </source>
</reference>
<dbReference type="PRINTS" id="PR00171">
    <property type="entry name" value="SUGRTRNSPORT"/>
</dbReference>
<evidence type="ECO:0000313" key="12">
    <source>
        <dbReference type="EMBL" id="LAC27177.1"/>
    </source>
</evidence>
<keyword evidence="8 10" id="KW-0472">Membrane</keyword>
<proteinExistence type="evidence at transcript level"/>
<feature type="transmembrane region" description="Helical" evidence="10">
    <location>
        <begin position="190"/>
        <end position="212"/>
    </location>
</feature>
<evidence type="ECO:0000256" key="5">
    <source>
        <dbReference type="ARBA" id="ARBA00022597"/>
    </source>
</evidence>
<feature type="transmembrane region" description="Helical" evidence="10">
    <location>
        <begin position="274"/>
        <end position="292"/>
    </location>
</feature>
<keyword evidence="6 10" id="KW-0812">Transmembrane</keyword>
<evidence type="ECO:0000256" key="6">
    <source>
        <dbReference type="ARBA" id="ARBA00022692"/>
    </source>
</evidence>
<dbReference type="SUPFAM" id="SSF103473">
    <property type="entry name" value="MFS general substrate transporter"/>
    <property type="match status" value="1"/>
</dbReference>
<accession>A0A6A7G7L9</accession>
<keyword evidence="5" id="KW-0762">Sugar transport</keyword>
<dbReference type="InterPro" id="IPR050814">
    <property type="entry name" value="Myo-inositol_Transporter"/>
</dbReference>
<evidence type="ECO:0000256" key="10">
    <source>
        <dbReference type="SAM" id="Phobius"/>
    </source>
</evidence>
<evidence type="ECO:0000259" key="11">
    <source>
        <dbReference type="PROSITE" id="PS50850"/>
    </source>
</evidence>
<keyword evidence="3 9" id="KW-0813">Transport</keyword>
<dbReference type="FunFam" id="1.20.1250.20:FF:000218">
    <property type="entry name" value="facilitated trehalose transporter Tret1"/>
    <property type="match status" value="1"/>
</dbReference>
<feature type="transmembrane region" description="Helical" evidence="10">
    <location>
        <begin position="33"/>
        <end position="62"/>
    </location>
</feature>
<evidence type="ECO:0000256" key="2">
    <source>
        <dbReference type="ARBA" id="ARBA00010992"/>
    </source>
</evidence>
<dbReference type="PANTHER" id="PTHR48020">
    <property type="entry name" value="PROTON MYO-INOSITOL COTRANSPORTER"/>
    <property type="match status" value="1"/>
</dbReference>
<feature type="transmembrane region" description="Helical" evidence="10">
    <location>
        <begin position="373"/>
        <end position="397"/>
    </location>
</feature>
<dbReference type="PROSITE" id="PS00217">
    <property type="entry name" value="SUGAR_TRANSPORT_2"/>
    <property type="match status" value="1"/>
</dbReference>
<evidence type="ECO:0000256" key="9">
    <source>
        <dbReference type="RuleBase" id="RU003346"/>
    </source>
</evidence>
<feature type="transmembrane region" description="Helical" evidence="10">
    <location>
        <begin position="316"/>
        <end position="338"/>
    </location>
</feature>
<name>A0A6A7G7L9_9CRUS</name>
<evidence type="ECO:0000256" key="8">
    <source>
        <dbReference type="ARBA" id="ARBA00023136"/>
    </source>
</evidence>
<dbReference type="InterPro" id="IPR020846">
    <property type="entry name" value="MFS_dom"/>
</dbReference>
<evidence type="ECO:0000256" key="1">
    <source>
        <dbReference type="ARBA" id="ARBA00004651"/>
    </source>
</evidence>
<comment type="similarity">
    <text evidence="2 9">Belongs to the major facilitator superfamily. Sugar transporter (TC 2.A.1.1) family.</text>
</comment>